<keyword evidence="6" id="KW-0430">Lectin</keyword>
<comment type="caution">
    <text evidence="17">The sequence shown here is derived from an EMBL/GenBank/DDBJ whole genome shotgun (WGS) entry which is preliminary data.</text>
</comment>
<evidence type="ECO:0000256" key="4">
    <source>
        <dbReference type="ARBA" id="ARBA00022581"/>
    </source>
</evidence>
<dbReference type="GO" id="GO:0050832">
    <property type="term" value="P:defense response to fungus"/>
    <property type="evidence" value="ECO:0007669"/>
    <property type="project" value="UniProtKB-KW"/>
</dbReference>
<dbReference type="AlphaFoldDB" id="A0A2I0JFW5"/>
<keyword evidence="18" id="KW-1185">Reference proteome</keyword>
<gene>
    <name evidence="17" type="ORF">CRG98_024832</name>
</gene>
<dbReference type="GO" id="GO:0005537">
    <property type="term" value="F:D-mannose binding"/>
    <property type="evidence" value="ECO:0007669"/>
    <property type="project" value="UniProtKB-KW"/>
</dbReference>
<dbReference type="Pfam" id="PF01657">
    <property type="entry name" value="Stress-antifung"/>
    <property type="match status" value="1"/>
</dbReference>
<dbReference type="Gene3D" id="3.30.430.20">
    <property type="entry name" value="Gnk2 domain, C-X8-C-X2-C motif"/>
    <property type="match status" value="1"/>
</dbReference>
<evidence type="ECO:0000256" key="9">
    <source>
        <dbReference type="ARBA" id="ARBA00022949"/>
    </source>
</evidence>
<dbReference type="GO" id="GO:0031640">
    <property type="term" value="P:killing of cells of another organism"/>
    <property type="evidence" value="ECO:0007669"/>
    <property type="project" value="UniProtKB-KW"/>
</dbReference>
<feature type="chain" id="PRO_5014184920" description="Gnk2-homologous domain-containing protein" evidence="15">
    <location>
        <begin position="20"/>
        <end position="134"/>
    </location>
</feature>
<name>A0A2I0JFW5_PUNGR</name>
<dbReference type="GO" id="GO:0009506">
    <property type="term" value="C:plasmodesma"/>
    <property type="evidence" value="ECO:0007669"/>
    <property type="project" value="UniProtKB-SubCell"/>
</dbReference>
<keyword evidence="7" id="KW-0677">Repeat</keyword>
<evidence type="ECO:0000256" key="2">
    <source>
        <dbReference type="ARBA" id="ARBA00022529"/>
    </source>
</evidence>
<evidence type="ECO:0000256" key="13">
    <source>
        <dbReference type="ARBA" id="ARBA00024184"/>
    </source>
</evidence>
<evidence type="ECO:0000313" key="17">
    <source>
        <dbReference type="EMBL" id="PKI54780.1"/>
    </source>
</evidence>
<keyword evidence="8" id="KW-0611">Plant defense</keyword>
<evidence type="ECO:0000256" key="6">
    <source>
        <dbReference type="ARBA" id="ARBA00022734"/>
    </source>
</evidence>
<evidence type="ECO:0000256" key="12">
    <source>
        <dbReference type="ARBA" id="ARBA00023157"/>
    </source>
</evidence>
<dbReference type="CDD" id="cd23509">
    <property type="entry name" value="Gnk2-like"/>
    <property type="match status" value="1"/>
</dbReference>
<dbReference type="InterPro" id="IPR002902">
    <property type="entry name" value="GNK2"/>
</dbReference>
<feature type="domain" description="Gnk2-homologous" evidence="16">
    <location>
        <begin position="27"/>
        <end position="131"/>
    </location>
</feature>
<keyword evidence="5 15" id="KW-0732">Signal</keyword>
<dbReference type="GO" id="GO:0005886">
    <property type="term" value="C:plasma membrane"/>
    <property type="evidence" value="ECO:0007669"/>
    <property type="project" value="UniProtKB-SubCell"/>
</dbReference>
<keyword evidence="3" id="KW-0295">Fungicide</keyword>
<evidence type="ECO:0000256" key="8">
    <source>
        <dbReference type="ARBA" id="ARBA00022821"/>
    </source>
</evidence>
<sequence>MVALKVFVFAMVLLTSTLGIDPTNAKPDTIMTDWRCNGDLYKKGDPFADPYVLDDMVKETANSPGYNYYTKSPFSSLVAYGQVTCNRKLLYSDCVTCIMSARDHERIFCYMSVGGQVILRDCTMKYEQYSFTDN</sequence>
<evidence type="ECO:0000256" key="7">
    <source>
        <dbReference type="ARBA" id="ARBA00022737"/>
    </source>
</evidence>
<keyword evidence="10" id="KW-0044">Antibiotic</keyword>
<evidence type="ECO:0000256" key="5">
    <source>
        <dbReference type="ARBA" id="ARBA00022729"/>
    </source>
</evidence>
<dbReference type="InterPro" id="IPR051378">
    <property type="entry name" value="Cell2Cell_Antifungal"/>
</dbReference>
<evidence type="ECO:0000259" key="16">
    <source>
        <dbReference type="PROSITE" id="PS51473"/>
    </source>
</evidence>
<feature type="signal peptide" evidence="15">
    <location>
        <begin position="1"/>
        <end position="19"/>
    </location>
</feature>
<keyword evidence="2" id="KW-0929">Antimicrobial</keyword>
<organism evidence="17 18">
    <name type="scientific">Punica granatum</name>
    <name type="common">Pomegranate</name>
    <dbReference type="NCBI Taxonomy" id="22663"/>
    <lineage>
        <taxon>Eukaryota</taxon>
        <taxon>Viridiplantae</taxon>
        <taxon>Streptophyta</taxon>
        <taxon>Embryophyta</taxon>
        <taxon>Tracheophyta</taxon>
        <taxon>Spermatophyta</taxon>
        <taxon>Magnoliopsida</taxon>
        <taxon>eudicotyledons</taxon>
        <taxon>Gunneridae</taxon>
        <taxon>Pentapetalae</taxon>
        <taxon>rosids</taxon>
        <taxon>malvids</taxon>
        <taxon>Myrtales</taxon>
        <taxon>Lythraceae</taxon>
        <taxon>Punica</taxon>
    </lineage>
</organism>
<evidence type="ECO:0000256" key="3">
    <source>
        <dbReference type="ARBA" id="ARBA00022577"/>
    </source>
</evidence>
<comment type="subcellular location">
    <subcellularLocation>
        <location evidence="13">Cell junction</location>
        <location evidence="13">Plasmodesma</location>
    </subcellularLocation>
    <subcellularLocation>
        <location evidence="1">Cell membrane</location>
        <topology evidence="1">Single-pass type I membrane protein</topology>
    </subcellularLocation>
</comment>
<evidence type="ECO:0000256" key="1">
    <source>
        <dbReference type="ARBA" id="ARBA00004251"/>
    </source>
</evidence>
<proteinExistence type="inferred from homology"/>
<evidence type="ECO:0000313" key="18">
    <source>
        <dbReference type="Proteomes" id="UP000233551"/>
    </source>
</evidence>
<evidence type="ECO:0000256" key="15">
    <source>
        <dbReference type="SAM" id="SignalP"/>
    </source>
</evidence>
<accession>A0A2I0JFW5</accession>
<comment type="similarity">
    <text evidence="14">Belongs to the cysteine-rich repeat secretory protein family. Plasmodesmata-located proteins (PDLD) subfamily.</text>
</comment>
<keyword evidence="12" id="KW-1015">Disulfide bond</keyword>
<dbReference type="EMBL" id="PGOL01001767">
    <property type="protein sequence ID" value="PKI54780.1"/>
    <property type="molecule type" value="Genomic_DNA"/>
</dbReference>
<dbReference type="PANTHER" id="PTHR32080">
    <property type="entry name" value="ANTIFUNGAL PROTEIN GINKBILOBIN-2-LIKE"/>
    <property type="match status" value="1"/>
</dbReference>
<dbReference type="PANTHER" id="PTHR32080:SF54">
    <property type="entry name" value="GNK2-HOMOLOGOUS DOMAIN-CONTAINING PROTEIN"/>
    <property type="match status" value="1"/>
</dbReference>
<dbReference type="PROSITE" id="PS51473">
    <property type="entry name" value="GNK2"/>
    <property type="match status" value="1"/>
</dbReference>
<dbReference type="InterPro" id="IPR038408">
    <property type="entry name" value="GNK2_sf"/>
</dbReference>
<keyword evidence="4" id="KW-0945">Host-virus interaction</keyword>
<dbReference type="GO" id="GO:0042742">
    <property type="term" value="P:defense response to bacterium"/>
    <property type="evidence" value="ECO:0007669"/>
    <property type="project" value="UniProtKB-KW"/>
</dbReference>
<dbReference type="Proteomes" id="UP000233551">
    <property type="component" value="Unassembled WGS sequence"/>
</dbReference>
<evidence type="ECO:0000256" key="10">
    <source>
        <dbReference type="ARBA" id="ARBA00023022"/>
    </source>
</evidence>
<keyword evidence="9" id="KW-0965">Cell junction</keyword>
<protein>
    <recommendedName>
        <fullName evidence="16">Gnk2-homologous domain-containing protein</fullName>
    </recommendedName>
</protein>
<reference evidence="17 18" key="1">
    <citation type="submission" date="2017-11" db="EMBL/GenBank/DDBJ databases">
        <title>De-novo sequencing of pomegranate (Punica granatum L.) genome.</title>
        <authorList>
            <person name="Akparov Z."/>
            <person name="Amiraslanov A."/>
            <person name="Hajiyeva S."/>
            <person name="Abbasov M."/>
            <person name="Kaur K."/>
            <person name="Hamwieh A."/>
            <person name="Solovyev V."/>
            <person name="Salamov A."/>
            <person name="Braich B."/>
            <person name="Kosarev P."/>
            <person name="Mahmoud A."/>
            <person name="Hajiyev E."/>
            <person name="Babayeva S."/>
            <person name="Izzatullayeva V."/>
            <person name="Mammadov A."/>
            <person name="Mammadov A."/>
            <person name="Sharifova S."/>
            <person name="Ojaghi J."/>
            <person name="Eynullazada K."/>
            <person name="Bayramov B."/>
            <person name="Abdulazimova A."/>
            <person name="Shahmuradov I."/>
        </authorList>
    </citation>
    <scope>NUCLEOTIDE SEQUENCE [LARGE SCALE GENOMIC DNA]</scope>
    <source>
        <strain evidence="18">cv. AG2017</strain>
        <tissue evidence="17">Leaf</tissue>
    </source>
</reference>
<evidence type="ECO:0000256" key="11">
    <source>
        <dbReference type="ARBA" id="ARBA00023035"/>
    </source>
</evidence>
<keyword evidence="11" id="KW-0465">Mannose-binding</keyword>
<evidence type="ECO:0000256" key="14">
    <source>
        <dbReference type="ARBA" id="ARBA00038393"/>
    </source>
</evidence>